<feature type="transmembrane region" description="Helical" evidence="1">
    <location>
        <begin position="132"/>
        <end position="153"/>
    </location>
</feature>
<dbReference type="OrthoDB" id="5856319at2759"/>
<evidence type="ECO:0000256" key="1">
    <source>
        <dbReference type="SAM" id="Phobius"/>
    </source>
</evidence>
<dbReference type="Proteomes" id="UP000050761">
    <property type="component" value="Unassembled WGS sequence"/>
</dbReference>
<accession>A0A183G189</accession>
<name>A0A183G189_HELPZ</name>
<accession>A0A3P8ACP1</accession>
<reference evidence="4" key="2">
    <citation type="submission" date="2019-09" db="UniProtKB">
        <authorList>
            <consortium name="WormBaseParasite"/>
        </authorList>
    </citation>
    <scope>IDENTIFICATION</scope>
</reference>
<protein>
    <submittedName>
        <fullName evidence="4">G_PROTEIN_RECEP_F1_2 domain-containing protein</fullName>
    </submittedName>
</protein>
<sequence length="194" mass="21933">MSTISSGSIYAAVIYSSSTLSLLANSTLIAFYMRCPLRTIEIYKHFFAVTALHDITISTVMILCVPRGYHGVCYYITVATGLIHQWQAGVALLMLFWFALYSSFLILTNSFVYRYIYVCRPELSYLYTSKMWMLLICTVNVLLLSKSAFMMLMTSLPSEEFRNQIYSELAGMDARAFAGVSLVVGSFDHVPYQS</sequence>
<dbReference type="EMBL" id="UZAH01028609">
    <property type="protein sequence ID" value="VDP01270.1"/>
    <property type="molecule type" value="Genomic_DNA"/>
</dbReference>
<keyword evidence="1" id="KW-0472">Membrane</keyword>
<keyword evidence="1" id="KW-1133">Transmembrane helix</keyword>
<dbReference type="WBParaSite" id="HPBE_0001493201-mRNA-1">
    <property type="protein sequence ID" value="HPBE_0001493201-mRNA-1"/>
    <property type="gene ID" value="HPBE_0001493201"/>
</dbReference>
<dbReference type="InterPro" id="IPR019428">
    <property type="entry name" value="7TM_GPCR_serpentine_rcpt_Str"/>
</dbReference>
<gene>
    <name evidence="2" type="ORF">HPBE_LOCUS14933</name>
</gene>
<keyword evidence="3" id="KW-1185">Reference proteome</keyword>
<feature type="transmembrane region" description="Helical" evidence="1">
    <location>
        <begin position="45"/>
        <end position="69"/>
    </location>
</feature>
<organism evidence="3 4">
    <name type="scientific">Heligmosomoides polygyrus</name>
    <name type="common">Parasitic roundworm</name>
    <dbReference type="NCBI Taxonomy" id="6339"/>
    <lineage>
        <taxon>Eukaryota</taxon>
        <taxon>Metazoa</taxon>
        <taxon>Ecdysozoa</taxon>
        <taxon>Nematoda</taxon>
        <taxon>Chromadorea</taxon>
        <taxon>Rhabditida</taxon>
        <taxon>Rhabditina</taxon>
        <taxon>Rhabditomorpha</taxon>
        <taxon>Strongyloidea</taxon>
        <taxon>Heligmosomidae</taxon>
        <taxon>Heligmosomoides</taxon>
    </lineage>
</organism>
<keyword evidence="1" id="KW-0812">Transmembrane</keyword>
<feature type="transmembrane region" description="Helical" evidence="1">
    <location>
        <begin position="12"/>
        <end position="33"/>
    </location>
</feature>
<evidence type="ECO:0000313" key="2">
    <source>
        <dbReference type="EMBL" id="VDP01270.1"/>
    </source>
</evidence>
<evidence type="ECO:0000313" key="4">
    <source>
        <dbReference type="WBParaSite" id="HPBE_0001493201-mRNA-1"/>
    </source>
</evidence>
<reference evidence="2 3" key="1">
    <citation type="submission" date="2018-11" db="EMBL/GenBank/DDBJ databases">
        <authorList>
            <consortium name="Pathogen Informatics"/>
        </authorList>
    </citation>
    <scope>NUCLEOTIDE SEQUENCE [LARGE SCALE GENOMIC DNA]</scope>
</reference>
<dbReference type="Pfam" id="PF10326">
    <property type="entry name" value="7TM_GPCR_Str"/>
    <property type="match status" value="1"/>
</dbReference>
<proteinExistence type="predicted"/>
<evidence type="ECO:0000313" key="3">
    <source>
        <dbReference type="Proteomes" id="UP000050761"/>
    </source>
</evidence>
<dbReference type="AlphaFoldDB" id="A0A183G189"/>
<feature type="transmembrane region" description="Helical" evidence="1">
    <location>
        <begin position="89"/>
        <end position="112"/>
    </location>
</feature>